<protein>
    <submittedName>
        <fullName evidence="4">Phosphoglycerate dehydrogenase and related dehydrogenases</fullName>
    </submittedName>
</protein>
<dbReference type="EMBL" id="GU474842">
    <property type="protein sequence ID" value="ADI16630.1"/>
    <property type="molecule type" value="Genomic_DNA"/>
</dbReference>
<evidence type="ECO:0000256" key="1">
    <source>
        <dbReference type="ARBA" id="ARBA00023002"/>
    </source>
</evidence>
<accession>E0XQD9</accession>
<evidence type="ECO:0000259" key="3">
    <source>
        <dbReference type="Pfam" id="PF02826"/>
    </source>
</evidence>
<dbReference type="InterPro" id="IPR050223">
    <property type="entry name" value="D-isomer_2-hydroxyacid_DH"/>
</dbReference>
<evidence type="ECO:0000313" key="4">
    <source>
        <dbReference type="EMBL" id="ADI16630.1"/>
    </source>
</evidence>
<dbReference type="PANTHER" id="PTHR10996">
    <property type="entry name" value="2-HYDROXYACID DEHYDROGENASE-RELATED"/>
    <property type="match status" value="1"/>
</dbReference>
<keyword evidence="1" id="KW-0560">Oxidoreductase</keyword>
<dbReference type="SUPFAM" id="SSF51735">
    <property type="entry name" value="NAD(P)-binding Rossmann-fold domains"/>
    <property type="match status" value="1"/>
</dbReference>
<proteinExistence type="predicted"/>
<feature type="domain" description="D-isomer specific 2-hydroxyacid dehydrogenase NAD-binding" evidence="3">
    <location>
        <begin position="143"/>
        <end position="315"/>
    </location>
</feature>
<name>E0XQD9_9DELT</name>
<dbReference type="AlphaFoldDB" id="E0XQD9"/>
<organism evidence="4">
    <name type="scientific">uncultured delta proteobacterium HF0010_01J10</name>
    <dbReference type="NCBI Taxonomy" id="710820"/>
    <lineage>
        <taxon>Bacteria</taxon>
        <taxon>Deltaproteobacteria</taxon>
        <taxon>environmental samples</taxon>
    </lineage>
</organism>
<dbReference type="InterPro" id="IPR036291">
    <property type="entry name" value="NAD(P)-bd_dom_sf"/>
</dbReference>
<dbReference type="PROSITE" id="PS00671">
    <property type="entry name" value="D_2_HYDROXYACID_DH_3"/>
    <property type="match status" value="1"/>
</dbReference>
<dbReference type="Pfam" id="PF02826">
    <property type="entry name" value="2-Hacid_dh_C"/>
    <property type="match status" value="1"/>
</dbReference>
<sequence>MIRGITGLQRRVVSHWGTIARPTPANFRRRTMRVLRWNPSSYETEDDLTHESQELRSLGIDVRCLRGAEASLAAHIAEGCDVLVVTSGTKVGPSVIHGLSGCAILTTTSGYDHIDLNACRQHRVAVGRSPDVRRDAVVEYVMATTYALMRRLPSLQYASARGEWCRSELPMLAPRLLRDATAVVIGLGVIGRAMTDMFQRHGVRVIGVDPYVQVTDIAQMTLDEALPHADLLTLHCSATASSRGLIGASRLKMLKRGAVVVNSARGAVLNLSDAVQLLDEGHLGGLAVDVFPREPWPDLAGLTDRRGILVSPHAAGFSSDMGTLIRRSVTESLVSWRESRQFPWPVHVG</sequence>
<dbReference type="GO" id="GO:0005829">
    <property type="term" value="C:cytosol"/>
    <property type="evidence" value="ECO:0007669"/>
    <property type="project" value="TreeGrafter"/>
</dbReference>
<keyword evidence="2" id="KW-0520">NAD</keyword>
<dbReference type="GO" id="GO:0030267">
    <property type="term" value="F:glyoxylate reductase (NADPH) activity"/>
    <property type="evidence" value="ECO:0007669"/>
    <property type="project" value="TreeGrafter"/>
</dbReference>
<dbReference type="InterPro" id="IPR029753">
    <property type="entry name" value="D-isomer_DH_CS"/>
</dbReference>
<dbReference type="SUPFAM" id="SSF52283">
    <property type="entry name" value="Formate/glycerate dehydrogenase catalytic domain-like"/>
    <property type="match status" value="1"/>
</dbReference>
<dbReference type="GO" id="GO:0016618">
    <property type="term" value="F:hydroxypyruvate reductase [NAD(P)H] activity"/>
    <property type="evidence" value="ECO:0007669"/>
    <property type="project" value="TreeGrafter"/>
</dbReference>
<evidence type="ECO:0000256" key="2">
    <source>
        <dbReference type="ARBA" id="ARBA00023027"/>
    </source>
</evidence>
<dbReference type="PANTHER" id="PTHR10996:SF178">
    <property type="entry name" value="2-HYDROXYACID DEHYDROGENASE YGL185C-RELATED"/>
    <property type="match status" value="1"/>
</dbReference>
<reference evidence="4" key="1">
    <citation type="journal article" date="2011" name="Environ. Microbiol.">
        <title>Time-series analyses of Monterey Bay coastal microbial picoplankton using a 'genome proxy' microarray.</title>
        <authorList>
            <person name="Rich V.I."/>
            <person name="Pham V.D."/>
            <person name="Eppley J."/>
            <person name="Shi Y."/>
            <person name="DeLong E.F."/>
        </authorList>
    </citation>
    <scope>NUCLEOTIDE SEQUENCE</scope>
</reference>
<dbReference type="Gene3D" id="3.40.50.720">
    <property type="entry name" value="NAD(P)-binding Rossmann-like Domain"/>
    <property type="match status" value="2"/>
</dbReference>
<dbReference type="InterPro" id="IPR006140">
    <property type="entry name" value="D-isomer_DH_NAD-bd"/>
</dbReference>
<dbReference type="GO" id="GO:0051287">
    <property type="term" value="F:NAD binding"/>
    <property type="evidence" value="ECO:0007669"/>
    <property type="project" value="InterPro"/>
</dbReference>